<proteinExistence type="predicted"/>
<dbReference type="AlphaFoldDB" id="A0A8T2LRK0"/>
<dbReference type="Proteomes" id="UP000752171">
    <property type="component" value="Unassembled WGS sequence"/>
</dbReference>
<accession>A0A8T2LRK0</accession>
<reference evidence="2 3" key="1">
    <citation type="submission" date="2021-07" db="EMBL/GenBank/DDBJ databases">
        <authorList>
            <person name="Imarazene B."/>
            <person name="Zahm M."/>
            <person name="Klopp C."/>
            <person name="Cabau C."/>
            <person name="Beille S."/>
            <person name="Jouanno E."/>
            <person name="Castinel A."/>
            <person name="Lluch J."/>
            <person name="Gil L."/>
            <person name="Kuchtly C."/>
            <person name="Lopez Roques C."/>
            <person name="Donnadieu C."/>
            <person name="Parrinello H."/>
            <person name="Journot L."/>
            <person name="Du K."/>
            <person name="Schartl M."/>
            <person name="Retaux S."/>
            <person name="Guiguen Y."/>
        </authorList>
    </citation>
    <scope>NUCLEOTIDE SEQUENCE [LARGE SCALE GENOMIC DNA]</scope>
    <source>
        <strain evidence="2">Pach_M1</strain>
        <tissue evidence="2">Testis</tissue>
    </source>
</reference>
<feature type="region of interest" description="Disordered" evidence="1">
    <location>
        <begin position="15"/>
        <end position="46"/>
    </location>
</feature>
<dbReference type="SUPFAM" id="SSF54236">
    <property type="entry name" value="Ubiquitin-like"/>
    <property type="match status" value="1"/>
</dbReference>
<sequence length="152" mass="17245">MGILYSYIFGEESPTADATDVEQAEDPRSTDSSYTSYSNEKQNLPCSQNITTETKRAEIIFPPSNTPGYIHEVDKKNVHVHCAGKSKEFFIFPEEKISVLIQSACDWARKKPEKMHLVFEGEHLDGMKTVRSYPRLRGGSKVFLIYKNPHTG</sequence>
<protein>
    <recommendedName>
        <fullName evidence="4">Ubiquitin-like domain-containing protein</fullName>
    </recommendedName>
</protein>
<dbReference type="EMBL" id="JAICCE010000008">
    <property type="protein sequence ID" value="KAG9274533.1"/>
    <property type="molecule type" value="Genomic_DNA"/>
</dbReference>
<gene>
    <name evidence="2" type="ORF">AMEX_G11458</name>
</gene>
<dbReference type="InterPro" id="IPR029071">
    <property type="entry name" value="Ubiquitin-like_domsf"/>
</dbReference>
<evidence type="ECO:0008006" key="4">
    <source>
        <dbReference type="Google" id="ProtNLM"/>
    </source>
</evidence>
<feature type="compositionally biased region" description="Polar residues" evidence="1">
    <location>
        <begin position="30"/>
        <end position="46"/>
    </location>
</feature>
<evidence type="ECO:0000313" key="3">
    <source>
        <dbReference type="Proteomes" id="UP000752171"/>
    </source>
</evidence>
<comment type="caution">
    <text evidence="2">The sequence shown here is derived from an EMBL/GenBank/DDBJ whole genome shotgun (WGS) entry which is preliminary data.</text>
</comment>
<evidence type="ECO:0000313" key="2">
    <source>
        <dbReference type="EMBL" id="KAG9274533.1"/>
    </source>
</evidence>
<evidence type="ECO:0000256" key="1">
    <source>
        <dbReference type="SAM" id="MobiDB-lite"/>
    </source>
</evidence>
<organism evidence="2 3">
    <name type="scientific">Astyanax mexicanus</name>
    <name type="common">Blind cave fish</name>
    <name type="synonym">Astyanax fasciatus mexicanus</name>
    <dbReference type="NCBI Taxonomy" id="7994"/>
    <lineage>
        <taxon>Eukaryota</taxon>
        <taxon>Metazoa</taxon>
        <taxon>Chordata</taxon>
        <taxon>Craniata</taxon>
        <taxon>Vertebrata</taxon>
        <taxon>Euteleostomi</taxon>
        <taxon>Actinopterygii</taxon>
        <taxon>Neopterygii</taxon>
        <taxon>Teleostei</taxon>
        <taxon>Ostariophysi</taxon>
        <taxon>Characiformes</taxon>
        <taxon>Characoidei</taxon>
        <taxon>Acestrorhamphidae</taxon>
        <taxon>Acestrorhamphinae</taxon>
        <taxon>Astyanax</taxon>
    </lineage>
</organism>
<name>A0A8T2LRK0_ASTMX</name>